<dbReference type="RefSeq" id="WP_176214712.1">
    <property type="nucleotide sequence ID" value="NZ_FWYF01000001.1"/>
</dbReference>
<dbReference type="InterPro" id="IPR003594">
    <property type="entry name" value="HATPase_dom"/>
</dbReference>
<dbReference type="InterPro" id="IPR011990">
    <property type="entry name" value="TPR-like_helical_dom_sf"/>
</dbReference>
<dbReference type="EMBL" id="FWYF01000001">
    <property type="protein sequence ID" value="SMD33160.1"/>
    <property type="molecule type" value="Genomic_DNA"/>
</dbReference>
<dbReference type="InterPro" id="IPR005467">
    <property type="entry name" value="His_kinase_dom"/>
</dbReference>
<evidence type="ECO:0000256" key="3">
    <source>
        <dbReference type="ARBA" id="ARBA00022679"/>
    </source>
</evidence>
<comment type="catalytic activity">
    <reaction evidence="1">
        <text>ATP + protein L-histidine = ADP + protein N-phospho-L-histidine.</text>
        <dbReference type="EC" id="2.7.13.3"/>
    </reaction>
</comment>
<dbReference type="EC" id="2.7.13.3" evidence="2"/>
<dbReference type="InterPro" id="IPR050482">
    <property type="entry name" value="Sensor_HK_TwoCompSys"/>
</dbReference>
<dbReference type="SUPFAM" id="SSF48452">
    <property type="entry name" value="TPR-like"/>
    <property type="match status" value="2"/>
</dbReference>
<gene>
    <name evidence="8" type="ORF">SAMN04488029_1525</name>
</gene>
<dbReference type="PANTHER" id="PTHR24421">
    <property type="entry name" value="NITRATE/NITRITE SENSOR PROTEIN NARX-RELATED"/>
    <property type="match status" value="1"/>
</dbReference>
<keyword evidence="9" id="KW-1185">Reference proteome</keyword>
<evidence type="ECO:0000313" key="9">
    <source>
        <dbReference type="Proteomes" id="UP000192472"/>
    </source>
</evidence>
<keyword evidence="3" id="KW-0808">Transferase</keyword>
<dbReference type="STRING" id="692418.SAMN04488029_1525"/>
<dbReference type="GO" id="GO:0000160">
    <property type="term" value="P:phosphorelay signal transduction system"/>
    <property type="evidence" value="ECO:0007669"/>
    <property type="project" value="UniProtKB-KW"/>
</dbReference>
<evidence type="ECO:0000313" key="8">
    <source>
        <dbReference type="EMBL" id="SMD33160.1"/>
    </source>
</evidence>
<dbReference type="PROSITE" id="PS50109">
    <property type="entry name" value="HIS_KIN"/>
    <property type="match status" value="1"/>
</dbReference>
<dbReference type="SUPFAM" id="SSF55874">
    <property type="entry name" value="ATPase domain of HSP90 chaperone/DNA topoisomerase II/histidine kinase"/>
    <property type="match status" value="1"/>
</dbReference>
<protein>
    <recommendedName>
        <fullName evidence="2">histidine kinase</fullName>
        <ecNumber evidence="2">2.7.13.3</ecNumber>
    </recommendedName>
</protein>
<evidence type="ECO:0000256" key="2">
    <source>
        <dbReference type="ARBA" id="ARBA00012438"/>
    </source>
</evidence>
<proteinExistence type="predicted"/>
<evidence type="ECO:0000256" key="5">
    <source>
        <dbReference type="ARBA" id="ARBA00023012"/>
    </source>
</evidence>
<dbReference type="Gene3D" id="1.25.40.10">
    <property type="entry name" value="Tetratricopeptide repeat domain"/>
    <property type="match status" value="1"/>
</dbReference>
<sequence length="606" mass="68738">MLIIFQSYGQDQSRADSLKLFLSEDKVSNDSIKLSILSELVRASSAPDDKLLYADKLLKLAGKTNEPVYIITAHLSKGVAYRLKGKLKKSFESLFVGAQLAIDINNESYKEKAFLEIANTYTSNDDIRNALVYEKKAIEAGRRHGEKQPLAINLLNTGYSYYTLNYLDSALLLYNEAEPIFEEIGLEIGKAYTIGNRALVYWKQGDYTKAEKDLLVAVEMLEPLGDQYGMADYHNQLGSIYLEQDNIPKTIWHTEMAIQMGEALGLKEQIRDASLLLADLYKRQDDYKKALEYQTQYLAYKDSIENTEQTKKMADMRTEFEVNLREKEIDLLEEREALQWTYIAIAVGLLIMAIVILLYFRQRFMTTKLMAKAEQKQQNDRIKDLLGSQETKALQAMVKGRDNERRRLAKELHNHFGSLLATLKVNLNGMDDLKSERHKTMTTLVDQACSDIRTMSHSLNMGISENFGLVPALKELTDHLQQSGGLKVEFAAAMGDYQLTSENEIIIYRIVQELVSNVLKHAEATKLSVSLTYFNEESLVNILVQDNGKGFDEKLIEKESDGMGLGTLREMVESFDGDITFDTNRQSGTTVNIDLPFATQPDLTEL</sequence>
<organism evidence="8 9">
    <name type="scientific">Reichenbachiella faecimaris</name>
    <dbReference type="NCBI Taxonomy" id="692418"/>
    <lineage>
        <taxon>Bacteria</taxon>
        <taxon>Pseudomonadati</taxon>
        <taxon>Bacteroidota</taxon>
        <taxon>Cytophagia</taxon>
        <taxon>Cytophagales</taxon>
        <taxon>Reichenbachiellaceae</taxon>
        <taxon>Reichenbachiella</taxon>
    </lineage>
</organism>
<dbReference type="Gene3D" id="1.20.5.1930">
    <property type="match status" value="1"/>
</dbReference>
<reference evidence="8 9" key="1">
    <citation type="submission" date="2017-04" db="EMBL/GenBank/DDBJ databases">
        <authorList>
            <person name="Afonso C.L."/>
            <person name="Miller P.J."/>
            <person name="Scott M.A."/>
            <person name="Spackman E."/>
            <person name="Goraichik I."/>
            <person name="Dimitrov K.M."/>
            <person name="Suarez D.L."/>
            <person name="Swayne D.E."/>
        </authorList>
    </citation>
    <scope>NUCLEOTIDE SEQUENCE [LARGE SCALE GENOMIC DNA]</scope>
    <source>
        <strain evidence="8 9">DSM 26133</strain>
    </source>
</reference>
<evidence type="ECO:0000256" key="1">
    <source>
        <dbReference type="ARBA" id="ARBA00000085"/>
    </source>
</evidence>
<dbReference type="GO" id="GO:0004673">
    <property type="term" value="F:protein histidine kinase activity"/>
    <property type="evidence" value="ECO:0007669"/>
    <property type="project" value="UniProtKB-EC"/>
</dbReference>
<dbReference type="PANTHER" id="PTHR24421:SF10">
    <property type="entry name" value="NITRATE_NITRITE SENSOR PROTEIN NARQ"/>
    <property type="match status" value="1"/>
</dbReference>
<dbReference type="Pfam" id="PF02518">
    <property type="entry name" value="HATPase_c"/>
    <property type="match status" value="1"/>
</dbReference>
<dbReference type="CDD" id="cd16917">
    <property type="entry name" value="HATPase_UhpB-NarQ-NarX-like"/>
    <property type="match status" value="1"/>
</dbReference>
<dbReference type="InterPro" id="IPR004358">
    <property type="entry name" value="Sig_transdc_His_kin-like_C"/>
</dbReference>
<accession>A0A1W2G8Y9</accession>
<dbReference type="Gene3D" id="3.30.565.10">
    <property type="entry name" value="Histidine kinase-like ATPase, C-terminal domain"/>
    <property type="match status" value="1"/>
</dbReference>
<keyword evidence="6" id="KW-0472">Membrane</keyword>
<keyword evidence="6" id="KW-1133">Transmembrane helix</keyword>
<dbReference type="InterPro" id="IPR036890">
    <property type="entry name" value="HATPase_C_sf"/>
</dbReference>
<dbReference type="SMART" id="SM00387">
    <property type="entry name" value="HATPase_c"/>
    <property type="match status" value="1"/>
</dbReference>
<evidence type="ECO:0000256" key="4">
    <source>
        <dbReference type="ARBA" id="ARBA00022777"/>
    </source>
</evidence>
<dbReference type="AlphaFoldDB" id="A0A1W2G8Y9"/>
<feature type="transmembrane region" description="Helical" evidence="6">
    <location>
        <begin position="340"/>
        <end position="360"/>
    </location>
</feature>
<dbReference type="Proteomes" id="UP000192472">
    <property type="component" value="Unassembled WGS sequence"/>
</dbReference>
<keyword evidence="5" id="KW-0902">Two-component regulatory system</keyword>
<dbReference type="SMART" id="SM00028">
    <property type="entry name" value="TPR"/>
    <property type="match status" value="5"/>
</dbReference>
<keyword evidence="6" id="KW-0812">Transmembrane</keyword>
<keyword evidence="4 8" id="KW-0418">Kinase</keyword>
<evidence type="ECO:0000256" key="6">
    <source>
        <dbReference type="SAM" id="Phobius"/>
    </source>
</evidence>
<evidence type="ECO:0000259" key="7">
    <source>
        <dbReference type="PROSITE" id="PS50109"/>
    </source>
</evidence>
<dbReference type="InterPro" id="IPR019734">
    <property type="entry name" value="TPR_rpt"/>
</dbReference>
<dbReference type="PRINTS" id="PR00344">
    <property type="entry name" value="BCTRLSENSOR"/>
</dbReference>
<name>A0A1W2G8Y9_REIFA</name>
<feature type="domain" description="Histidine kinase" evidence="7">
    <location>
        <begin position="407"/>
        <end position="599"/>
    </location>
</feature>